<dbReference type="HOGENOM" id="CLU_1306078_0_0_1"/>
<dbReference type="EnsemblMetazoa" id="HelroT193182">
    <property type="protein sequence ID" value="HelroP193182"/>
    <property type="gene ID" value="HelroG193182"/>
</dbReference>
<dbReference type="Proteomes" id="UP000015101">
    <property type="component" value="Unassembled WGS sequence"/>
</dbReference>
<reference evidence="4" key="1">
    <citation type="submission" date="2012-12" db="EMBL/GenBank/DDBJ databases">
        <authorList>
            <person name="Hellsten U."/>
            <person name="Grimwood J."/>
            <person name="Chapman J.A."/>
            <person name="Shapiro H."/>
            <person name="Aerts A."/>
            <person name="Otillar R.P."/>
            <person name="Terry A.Y."/>
            <person name="Boore J.L."/>
            <person name="Simakov O."/>
            <person name="Marletaz F."/>
            <person name="Cho S.-J."/>
            <person name="Edsinger-Gonzales E."/>
            <person name="Havlak P."/>
            <person name="Kuo D.-H."/>
            <person name="Larsson T."/>
            <person name="Lv J."/>
            <person name="Arendt D."/>
            <person name="Savage R."/>
            <person name="Osoegawa K."/>
            <person name="de Jong P."/>
            <person name="Lindberg D.R."/>
            <person name="Seaver E.C."/>
            <person name="Weisblat D.A."/>
            <person name="Putnam N.H."/>
            <person name="Grigoriev I.V."/>
            <person name="Rokhsar D.S."/>
        </authorList>
    </citation>
    <scope>NUCLEOTIDE SEQUENCE</scope>
</reference>
<sequence>MWQKVEIQGSISPDLDAQGKPTKYNYCINDMIESTMNHCRSGVCVSGWTGTLCDKRDCDKNNGGCNSRMDCTREIVNNVMREKCICKDNLVSYMGTECLDIARISDNARLRDNLIYSAIAICGIATIIFILVSVKCSKKELSVYWISKKHTDFWPINTTTSNTDMFKRLLEYQQQYACTIAINSPVAQLNNSQLQPNYLQSIAPEKYQFKA</sequence>
<name>T1FUQ0_HELRO</name>
<gene>
    <name evidence="3" type="primary">20212546</name>
    <name evidence="2" type="ORF">HELRODRAFT_193182</name>
</gene>
<keyword evidence="4" id="KW-1185">Reference proteome</keyword>
<evidence type="ECO:0000313" key="3">
    <source>
        <dbReference type="EnsemblMetazoa" id="HelroP193182"/>
    </source>
</evidence>
<dbReference type="RefSeq" id="XP_009024162.1">
    <property type="nucleotide sequence ID" value="XM_009025914.1"/>
</dbReference>
<reference evidence="3" key="3">
    <citation type="submission" date="2015-06" db="UniProtKB">
        <authorList>
            <consortium name="EnsemblMetazoa"/>
        </authorList>
    </citation>
    <scope>IDENTIFICATION</scope>
</reference>
<evidence type="ECO:0000313" key="2">
    <source>
        <dbReference type="EMBL" id="ESN97703.1"/>
    </source>
</evidence>
<dbReference type="EMBL" id="AMQM01006171">
    <property type="status" value="NOT_ANNOTATED_CDS"/>
    <property type="molecule type" value="Genomic_DNA"/>
</dbReference>
<reference evidence="2 4" key="2">
    <citation type="journal article" date="2013" name="Nature">
        <title>Insights into bilaterian evolution from three spiralian genomes.</title>
        <authorList>
            <person name="Simakov O."/>
            <person name="Marletaz F."/>
            <person name="Cho S.J."/>
            <person name="Edsinger-Gonzales E."/>
            <person name="Havlak P."/>
            <person name="Hellsten U."/>
            <person name="Kuo D.H."/>
            <person name="Larsson T."/>
            <person name="Lv J."/>
            <person name="Arendt D."/>
            <person name="Savage R."/>
            <person name="Osoegawa K."/>
            <person name="de Jong P."/>
            <person name="Grimwood J."/>
            <person name="Chapman J.A."/>
            <person name="Shapiro H."/>
            <person name="Aerts A."/>
            <person name="Otillar R.P."/>
            <person name="Terry A.Y."/>
            <person name="Boore J.L."/>
            <person name="Grigoriev I.V."/>
            <person name="Lindberg D.R."/>
            <person name="Seaver E.C."/>
            <person name="Weisblat D.A."/>
            <person name="Putnam N.H."/>
            <person name="Rokhsar D.S."/>
        </authorList>
    </citation>
    <scope>NUCLEOTIDE SEQUENCE</scope>
</reference>
<dbReference type="EMBL" id="KB097304">
    <property type="protein sequence ID" value="ESN97703.1"/>
    <property type="molecule type" value="Genomic_DNA"/>
</dbReference>
<evidence type="ECO:0000256" key="1">
    <source>
        <dbReference type="SAM" id="Phobius"/>
    </source>
</evidence>
<organism evidence="3 4">
    <name type="scientific">Helobdella robusta</name>
    <name type="common">Californian leech</name>
    <dbReference type="NCBI Taxonomy" id="6412"/>
    <lineage>
        <taxon>Eukaryota</taxon>
        <taxon>Metazoa</taxon>
        <taxon>Spiralia</taxon>
        <taxon>Lophotrochozoa</taxon>
        <taxon>Annelida</taxon>
        <taxon>Clitellata</taxon>
        <taxon>Hirudinea</taxon>
        <taxon>Rhynchobdellida</taxon>
        <taxon>Glossiphoniidae</taxon>
        <taxon>Helobdella</taxon>
    </lineage>
</organism>
<protein>
    <submittedName>
        <fullName evidence="2 3">Uncharacterized protein</fullName>
    </submittedName>
</protein>
<evidence type="ECO:0000313" key="4">
    <source>
        <dbReference type="Proteomes" id="UP000015101"/>
    </source>
</evidence>
<proteinExistence type="predicted"/>
<keyword evidence="1" id="KW-0472">Membrane</keyword>
<accession>T1FUQ0</accession>
<keyword evidence="1" id="KW-0812">Transmembrane</keyword>
<feature type="transmembrane region" description="Helical" evidence="1">
    <location>
        <begin position="113"/>
        <end position="134"/>
    </location>
</feature>
<dbReference type="CTD" id="20212546"/>
<keyword evidence="1" id="KW-1133">Transmembrane helix</keyword>
<dbReference type="GeneID" id="20212546"/>
<dbReference type="KEGG" id="hro:HELRODRAFT_193182"/>
<dbReference type="AlphaFoldDB" id="T1FUQ0"/>
<dbReference type="InParanoid" id="T1FUQ0"/>